<accession>A0A6A6Z133</accession>
<organism evidence="1">
    <name type="scientific">Mytilinidion resinicola</name>
    <dbReference type="NCBI Taxonomy" id="574789"/>
    <lineage>
        <taxon>Eukaryota</taxon>
        <taxon>Fungi</taxon>
        <taxon>Dikarya</taxon>
        <taxon>Ascomycota</taxon>
        <taxon>Pezizomycotina</taxon>
        <taxon>Dothideomycetes</taxon>
        <taxon>Pleosporomycetidae</taxon>
        <taxon>Mytilinidiales</taxon>
        <taxon>Mytilinidiaceae</taxon>
        <taxon>Mytilinidion</taxon>
    </lineage>
</organism>
<proteinExistence type="predicted"/>
<dbReference type="Proteomes" id="UP000504636">
    <property type="component" value="Unplaced"/>
</dbReference>
<name>A0A6A6Z133_9PEZI</name>
<reference evidence="1 3" key="1">
    <citation type="journal article" date="2020" name="Stud. Mycol.">
        <title>101 Dothideomycetes genomes: a test case for predicting lifestyles and emergence of pathogens.</title>
        <authorList>
            <person name="Haridas S."/>
            <person name="Albert R."/>
            <person name="Binder M."/>
            <person name="Bloem J."/>
            <person name="Labutti K."/>
            <person name="Salamov A."/>
            <person name="Andreopoulos B."/>
            <person name="Baker S."/>
            <person name="Barry K."/>
            <person name="Bills G."/>
            <person name="Bluhm B."/>
            <person name="Cannon C."/>
            <person name="Castanera R."/>
            <person name="Culley D."/>
            <person name="Daum C."/>
            <person name="Ezra D."/>
            <person name="Gonzalez J."/>
            <person name="Henrissat B."/>
            <person name="Kuo A."/>
            <person name="Liang C."/>
            <person name="Lipzen A."/>
            <person name="Lutzoni F."/>
            <person name="Magnuson J."/>
            <person name="Mondo S."/>
            <person name="Nolan M."/>
            <person name="Ohm R."/>
            <person name="Pangilinan J."/>
            <person name="Park H.-J."/>
            <person name="Ramirez L."/>
            <person name="Alfaro M."/>
            <person name="Sun H."/>
            <person name="Tritt A."/>
            <person name="Yoshinaga Y."/>
            <person name="Zwiers L.-H."/>
            <person name="Turgeon B."/>
            <person name="Goodwin S."/>
            <person name="Spatafora J."/>
            <person name="Crous P."/>
            <person name="Grigoriev I."/>
        </authorList>
    </citation>
    <scope>NUCLEOTIDE SEQUENCE</scope>
    <source>
        <strain evidence="1 3">CBS 304.34</strain>
    </source>
</reference>
<sequence>MKDLERRAEVPISRLASLELVSASRFPARQLIPVTVPTITPGSIQVPFLLVDTSSEDCFSNNRNTFNANKTLLWQMTHAFPLLATHKSTFSYIDGRWVYFFGYSLTS</sequence>
<dbReference type="GeneID" id="54453981"/>
<gene>
    <name evidence="1 3" type="ORF">BDZ99DRAFT_185165</name>
</gene>
<dbReference type="AlphaFoldDB" id="A0A6A6Z133"/>
<reference evidence="3" key="3">
    <citation type="submission" date="2025-04" db="UniProtKB">
        <authorList>
            <consortium name="RefSeq"/>
        </authorList>
    </citation>
    <scope>IDENTIFICATION</scope>
    <source>
        <strain evidence="3">CBS 304.34</strain>
    </source>
</reference>
<dbReference type="EMBL" id="MU003694">
    <property type="protein sequence ID" value="KAF2814811.1"/>
    <property type="molecule type" value="Genomic_DNA"/>
</dbReference>
<evidence type="ECO:0000313" key="1">
    <source>
        <dbReference type="EMBL" id="KAF2814811.1"/>
    </source>
</evidence>
<evidence type="ECO:0000313" key="2">
    <source>
        <dbReference type="Proteomes" id="UP000504636"/>
    </source>
</evidence>
<protein>
    <submittedName>
        <fullName evidence="1 3">Uncharacterized protein</fullName>
    </submittedName>
</protein>
<dbReference type="RefSeq" id="XP_033581775.1">
    <property type="nucleotide sequence ID" value="XM_033713088.1"/>
</dbReference>
<evidence type="ECO:0000313" key="3">
    <source>
        <dbReference type="RefSeq" id="XP_033581775.1"/>
    </source>
</evidence>
<reference evidence="3" key="2">
    <citation type="submission" date="2020-04" db="EMBL/GenBank/DDBJ databases">
        <authorList>
            <consortium name="NCBI Genome Project"/>
        </authorList>
    </citation>
    <scope>NUCLEOTIDE SEQUENCE</scope>
    <source>
        <strain evidence="3">CBS 304.34</strain>
    </source>
</reference>
<keyword evidence="2" id="KW-1185">Reference proteome</keyword>